<keyword evidence="4 5" id="KW-0092">Biotin</keyword>
<keyword evidence="5" id="KW-0805">Transcription regulation</keyword>
<keyword evidence="3 5" id="KW-0067">ATP-binding</keyword>
<evidence type="ECO:0000313" key="10">
    <source>
        <dbReference type="Proteomes" id="UP000051884"/>
    </source>
</evidence>
<evidence type="ECO:0000256" key="4">
    <source>
        <dbReference type="ARBA" id="ARBA00023267"/>
    </source>
</evidence>
<feature type="domain" description="BPL/LPL catalytic" evidence="7">
    <location>
        <begin position="102"/>
        <end position="227"/>
    </location>
</feature>
<organism evidence="9 10">
    <name type="scientific">Paucilactobacillus hokkaidonensis</name>
    <dbReference type="NCBI Taxonomy" id="1193095"/>
    <lineage>
        <taxon>Bacteria</taxon>
        <taxon>Bacillati</taxon>
        <taxon>Bacillota</taxon>
        <taxon>Bacilli</taxon>
        <taxon>Lactobacillales</taxon>
        <taxon>Lactobacillaceae</taxon>
        <taxon>Paucilactobacillus</taxon>
    </lineage>
</organism>
<dbReference type="HAMAP" id="MF_00978">
    <property type="entry name" value="Bifunct_BirA"/>
    <property type="match status" value="1"/>
</dbReference>
<dbReference type="Pfam" id="PF02237">
    <property type="entry name" value="BPL_C"/>
    <property type="match status" value="1"/>
</dbReference>
<sequence length="343" mass="38060">MLISVNLNLKMVNGAVIMSTKTVVLQYLNEHQNNWTSSEKLVEQLNVSRTAIWKAVKQLQADGQQITSQSGRGYRYTPNQQLNQAIISQGMINDCHVEVYDTIDSTNRRAKELAVSNKSEPAVIIANEQTGGYGRFGREFYSPAQTGIYLSFLLPIRQNLIHPGLLTTGTAVAVARVLEEQYQVKVGIKWVNDLIVKNHKVSGILSEAVTDFESGQIGNVITGIGINLENNQLIPESLDKKVGAINQNHLQVNRNETVIKIINTFWQMTEHFNAGELMDEYRQRCIVIGQDVTIKVGNQTVQGRVENIDNYGALVLTTSTGESQTLSAGEITKLNLMDGDYHG</sequence>
<dbReference type="EMBL" id="JQCH01000002">
    <property type="protein sequence ID" value="KRO11186.1"/>
    <property type="molecule type" value="Genomic_DNA"/>
</dbReference>
<reference evidence="9 10" key="1">
    <citation type="journal article" date="2015" name="Genome Announc.">
        <title>Expanding the biotechnology potential of lactobacilli through comparative genomics of 213 strains and associated genera.</title>
        <authorList>
            <person name="Sun Z."/>
            <person name="Harris H.M."/>
            <person name="McCann A."/>
            <person name="Guo C."/>
            <person name="Argimon S."/>
            <person name="Zhang W."/>
            <person name="Yang X."/>
            <person name="Jeffery I.B."/>
            <person name="Cooney J.C."/>
            <person name="Kagawa T.F."/>
            <person name="Liu W."/>
            <person name="Song Y."/>
            <person name="Salvetti E."/>
            <person name="Wrobel A."/>
            <person name="Rasinkangas P."/>
            <person name="Parkhill J."/>
            <person name="Rea M.C."/>
            <person name="O'Sullivan O."/>
            <person name="Ritari J."/>
            <person name="Douillard F.P."/>
            <person name="Paul Ross R."/>
            <person name="Yang R."/>
            <person name="Briner A.E."/>
            <person name="Felis G.E."/>
            <person name="de Vos W.M."/>
            <person name="Barrangou R."/>
            <person name="Klaenhammer T.R."/>
            <person name="Caufield P.W."/>
            <person name="Cui Y."/>
            <person name="Zhang H."/>
            <person name="O'Toole P.W."/>
        </authorList>
    </citation>
    <scope>NUCLEOTIDE SEQUENCE [LARGE SCALE GENOMIC DNA]</scope>
    <source>
        <strain evidence="9 10">DSM 26202</strain>
    </source>
</reference>
<evidence type="ECO:0000256" key="1">
    <source>
        <dbReference type="ARBA" id="ARBA00022598"/>
    </source>
</evidence>
<evidence type="ECO:0000259" key="8">
    <source>
        <dbReference type="Pfam" id="PF08279"/>
    </source>
</evidence>
<dbReference type="InterPro" id="IPR013196">
    <property type="entry name" value="HTH_11"/>
</dbReference>
<feature type="binding site" evidence="5">
    <location>
        <position position="200"/>
    </location>
    <ligand>
        <name>biotin</name>
        <dbReference type="ChEBI" id="CHEBI:57586"/>
    </ligand>
</feature>
<dbReference type="InterPro" id="IPR036388">
    <property type="entry name" value="WH-like_DNA-bd_sf"/>
</dbReference>
<feature type="DNA-binding region" description="H-T-H motif" evidence="5">
    <location>
        <begin position="38"/>
        <end position="57"/>
    </location>
</feature>
<keyword evidence="1 5" id="KW-0436">Ligase</keyword>
<dbReference type="InterPro" id="IPR030855">
    <property type="entry name" value="Bifunct_BirA"/>
</dbReference>
<dbReference type="PANTHER" id="PTHR12835:SF5">
    <property type="entry name" value="BIOTIN--PROTEIN LIGASE"/>
    <property type="match status" value="1"/>
</dbReference>
<dbReference type="SUPFAM" id="SSF50037">
    <property type="entry name" value="C-terminal domain of transcriptional repressors"/>
    <property type="match status" value="1"/>
</dbReference>
<gene>
    <name evidence="5" type="primary">birA</name>
    <name evidence="9" type="ORF">IV59_GL000939</name>
</gene>
<keyword evidence="5" id="KW-0678">Repressor</keyword>
<evidence type="ECO:0000256" key="2">
    <source>
        <dbReference type="ARBA" id="ARBA00022741"/>
    </source>
</evidence>
<accession>A0ABR5QA98</accession>
<dbReference type="Pfam" id="PF03099">
    <property type="entry name" value="BPL_LplA_LipB"/>
    <property type="match status" value="1"/>
</dbReference>
<comment type="catalytic activity">
    <reaction evidence="5">
        <text>biotin + L-lysyl-[protein] + ATP = N(6)-biotinyl-L-lysyl-[protein] + AMP + diphosphate + H(+)</text>
        <dbReference type="Rhea" id="RHEA:11756"/>
        <dbReference type="Rhea" id="RHEA-COMP:9752"/>
        <dbReference type="Rhea" id="RHEA-COMP:10505"/>
        <dbReference type="ChEBI" id="CHEBI:15378"/>
        <dbReference type="ChEBI" id="CHEBI:29969"/>
        <dbReference type="ChEBI" id="CHEBI:30616"/>
        <dbReference type="ChEBI" id="CHEBI:33019"/>
        <dbReference type="ChEBI" id="CHEBI:57586"/>
        <dbReference type="ChEBI" id="CHEBI:83144"/>
        <dbReference type="ChEBI" id="CHEBI:456215"/>
        <dbReference type="EC" id="6.3.4.15"/>
    </reaction>
</comment>
<feature type="domain" description="Helix-turn-helix type 11" evidence="8">
    <location>
        <begin position="24"/>
        <end position="75"/>
    </location>
</feature>
<dbReference type="CDD" id="cd16442">
    <property type="entry name" value="BPL"/>
    <property type="match status" value="1"/>
</dbReference>
<dbReference type="PANTHER" id="PTHR12835">
    <property type="entry name" value="BIOTIN PROTEIN LIGASE"/>
    <property type="match status" value="1"/>
</dbReference>
<comment type="function">
    <text evidence="5">Acts both as a biotin--[acetyl-CoA-carboxylase] ligase and a repressor.</text>
</comment>
<dbReference type="Gene3D" id="1.10.10.10">
    <property type="entry name" value="Winged helix-like DNA-binding domain superfamily/Winged helix DNA-binding domain"/>
    <property type="match status" value="1"/>
</dbReference>
<dbReference type="Pfam" id="PF08279">
    <property type="entry name" value="HTH_11"/>
    <property type="match status" value="1"/>
</dbReference>
<name>A0ABR5QA98_9LACO</name>
<dbReference type="SUPFAM" id="SSF55681">
    <property type="entry name" value="Class II aaRS and biotin synthetases"/>
    <property type="match status" value="1"/>
</dbReference>
<dbReference type="InterPro" id="IPR003142">
    <property type="entry name" value="BPL_C"/>
</dbReference>
<dbReference type="Proteomes" id="UP000051884">
    <property type="component" value="Unassembled WGS sequence"/>
</dbReference>
<keyword evidence="10" id="KW-1185">Reference proteome</keyword>
<dbReference type="InterPro" id="IPR045864">
    <property type="entry name" value="aa-tRNA-synth_II/BPL/LPL"/>
</dbReference>
<feature type="domain" description="Biotin protein ligase C-terminal" evidence="6">
    <location>
        <begin position="288"/>
        <end position="332"/>
    </location>
</feature>
<feature type="binding site" evidence="5">
    <location>
        <position position="129"/>
    </location>
    <ligand>
        <name>biotin</name>
        <dbReference type="ChEBI" id="CHEBI:57586"/>
    </ligand>
</feature>
<dbReference type="InterPro" id="IPR036390">
    <property type="entry name" value="WH_DNA-bd_sf"/>
</dbReference>
<proteinExistence type="inferred from homology"/>
<dbReference type="InterPro" id="IPR008988">
    <property type="entry name" value="Transcriptional_repressor_C"/>
</dbReference>
<dbReference type="InterPro" id="IPR004143">
    <property type="entry name" value="BPL_LPL_catalytic"/>
</dbReference>
<dbReference type="Gene3D" id="3.30.930.10">
    <property type="entry name" value="Bira Bifunctional Protein, Domain 2"/>
    <property type="match status" value="1"/>
</dbReference>
<evidence type="ECO:0000313" key="9">
    <source>
        <dbReference type="EMBL" id="KRO11186.1"/>
    </source>
</evidence>
<protein>
    <recommendedName>
        <fullName evidence="5">Bifunctional ligase/repressor BirA</fullName>
    </recommendedName>
    <alternativeName>
        <fullName evidence="5">Biotin--[acetyl-CoA-carboxylase] ligase</fullName>
        <ecNumber evidence="5">6.3.4.15</ecNumber>
    </alternativeName>
    <alternativeName>
        <fullName evidence="5">Biotin--protein ligase</fullName>
    </alternativeName>
    <alternativeName>
        <fullName evidence="5">Biotin-[acetyl-CoA carboxylase] synthetase</fullName>
    </alternativeName>
</protein>
<evidence type="ECO:0000259" key="6">
    <source>
        <dbReference type="Pfam" id="PF02237"/>
    </source>
</evidence>
<dbReference type="SUPFAM" id="SSF46785">
    <property type="entry name" value="Winged helix' DNA-binding domain"/>
    <property type="match status" value="1"/>
</dbReference>
<evidence type="ECO:0000256" key="5">
    <source>
        <dbReference type="HAMAP-Rule" id="MF_00978"/>
    </source>
</evidence>
<evidence type="ECO:0000259" key="7">
    <source>
        <dbReference type="Pfam" id="PF03099"/>
    </source>
</evidence>
<comment type="caution">
    <text evidence="9">The sequence shown here is derived from an EMBL/GenBank/DDBJ whole genome shotgun (WGS) entry which is preliminary data.</text>
</comment>
<keyword evidence="5" id="KW-0804">Transcription</keyword>
<comment type="similarity">
    <text evidence="5">Belongs to the biotin--protein ligase family.</text>
</comment>
<dbReference type="Gene3D" id="2.30.30.100">
    <property type="match status" value="1"/>
</dbReference>
<evidence type="ECO:0000256" key="3">
    <source>
        <dbReference type="ARBA" id="ARBA00022840"/>
    </source>
</evidence>
<keyword evidence="5" id="KW-0238">DNA-binding</keyword>
<comment type="caution">
    <text evidence="5">Lacks conserved residue(s) required for the propagation of feature annotation.</text>
</comment>
<keyword evidence="2 5" id="KW-0547">Nucleotide-binding</keyword>
<dbReference type="EC" id="6.3.4.15" evidence="5"/>
<dbReference type="NCBIfam" id="TIGR00121">
    <property type="entry name" value="birA_ligase"/>
    <property type="match status" value="1"/>
</dbReference>
<dbReference type="InterPro" id="IPR004408">
    <property type="entry name" value="Biotin_CoA_COase_ligase"/>
</dbReference>
<feature type="binding site" evidence="5">
    <location>
        <begin position="105"/>
        <end position="107"/>
    </location>
    <ligand>
        <name>biotin</name>
        <dbReference type="ChEBI" id="CHEBI:57586"/>
    </ligand>
</feature>